<evidence type="ECO:0000313" key="2">
    <source>
        <dbReference type="Proteomes" id="UP001060215"/>
    </source>
</evidence>
<accession>A0ACC0IZF8</accession>
<evidence type="ECO:0000313" key="1">
    <source>
        <dbReference type="EMBL" id="KAI8030075.1"/>
    </source>
</evidence>
<organism evidence="1 2">
    <name type="scientific">Camellia lanceoleosa</name>
    <dbReference type="NCBI Taxonomy" id="1840588"/>
    <lineage>
        <taxon>Eukaryota</taxon>
        <taxon>Viridiplantae</taxon>
        <taxon>Streptophyta</taxon>
        <taxon>Embryophyta</taxon>
        <taxon>Tracheophyta</taxon>
        <taxon>Spermatophyta</taxon>
        <taxon>Magnoliopsida</taxon>
        <taxon>eudicotyledons</taxon>
        <taxon>Gunneridae</taxon>
        <taxon>Pentapetalae</taxon>
        <taxon>asterids</taxon>
        <taxon>Ericales</taxon>
        <taxon>Theaceae</taxon>
        <taxon>Camellia</taxon>
    </lineage>
</organism>
<keyword evidence="2" id="KW-1185">Reference proteome</keyword>
<protein>
    <submittedName>
        <fullName evidence="1">E3 ubiquitin-protein ligase XBOS32</fullName>
    </submittedName>
</protein>
<proteinExistence type="predicted"/>
<sequence length="371" mass="40523">MLKLNEDVVGDSKARVSEQMGEIRSAVEMAQLEAEKKHDEVVDEMLAMFNAKAEASRLKEVEQEVGKDVDEEHCRKIPPDRMQPSYNITDLHPFLRQLCRTTQGHHEIVSLLLESGVDINLRNYRGQTALMQACQYGHWEVVQTLVLFKANIHRADYLNGGTALHLAALNGHSQCIRLLITDYIPSIPDIWNILRKTSKNEDSISEFNEGALLQIINKPADGGITAFHMAALNGHVETVQLLLDLGTSVSEITMEDGTTIDLIGAGSTPLHYAACGGNAQCCQILVAKGASLSAKNGNGECGWRFSDNTPACLDPCVVCLERKCTVAAQGCDHEFCTRCALYLCSTNSTSTTAHGSPSSIACPLCRHEIVS</sequence>
<gene>
    <name evidence="1" type="ORF">LOK49_LG01G00909</name>
</gene>
<dbReference type="Proteomes" id="UP001060215">
    <property type="component" value="Chromosome 1"/>
</dbReference>
<comment type="caution">
    <text evidence="1">The sequence shown here is derived from an EMBL/GenBank/DDBJ whole genome shotgun (WGS) entry which is preliminary data.</text>
</comment>
<name>A0ACC0IZF8_9ERIC</name>
<reference evidence="1 2" key="1">
    <citation type="journal article" date="2022" name="Plant J.">
        <title>Chromosome-level genome of Camellia lanceoleosa provides a valuable resource for understanding genome evolution and self-incompatibility.</title>
        <authorList>
            <person name="Gong W."/>
            <person name="Xiao S."/>
            <person name="Wang L."/>
            <person name="Liao Z."/>
            <person name="Chang Y."/>
            <person name="Mo W."/>
            <person name="Hu G."/>
            <person name="Li W."/>
            <person name="Zhao G."/>
            <person name="Zhu H."/>
            <person name="Hu X."/>
            <person name="Ji K."/>
            <person name="Xiang X."/>
            <person name="Song Q."/>
            <person name="Yuan D."/>
            <person name="Jin S."/>
            <person name="Zhang L."/>
        </authorList>
    </citation>
    <scope>NUCLEOTIDE SEQUENCE [LARGE SCALE GENOMIC DNA]</scope>
    <source>
        <strain evidence="1">SQ_2022a</strain>
    </source>
</reference>
<dbReference type="EMBL" id="CM045758">
    <property type="protein sequence ID" value="KAI8030075.1"/>
    <property type="molecule type" value="Genomic_DNA"/>
</dbReference>